<dbReference type="EC" id="3.2.2.8" evidence="2"/>
<feature type="region of interest" description="Disordered" evidence="1">
    <location>
        <begin position="1"/>
        <end position="137"/>
    </location>
</feature>
<organism evidence="2">
    <name type="scientific">uncultured Thermomicrobiales bacterium</name>
    <dbReference type="NCBI Taxonomy" id="1645740"/>
    <lineage>
        <taxon>Bacteria</taxon>
        <taxon>Pseudomonadati</taxon>
        <taxon>Thermomicrobiota</taxon>
        <taxon>Thermomicrobia</taxon>
        <taxon>Thermomicrobiales</taxon>
        <taxon>environmental samples</taxon>
    </lineage>
</organism>
<keyword evidence="2" id="KW-0378">Hydrolase</keyword>
<feature type="non-terminal residue" evidence="2">
    <location>
        <position position="1"/>
    </location>
</feature>
<reference evidence="2" key="1">
    <citation type="submission" date="2020-02" db="EMBL/GenBank/DDBJ databases">
        <authorList>
            <person name="Meier V. D."/>
        </authorList>
    </citation>
    <scope>NUCLEOTIDE SEQUENCE</scope>
    <source>
        <strain evidence="2">AVDCRST_MAG70</strain>
    </source>
</reference>
<accession>A0A6J4UWX1</accession>
<feature type="compositionally biased region" description="Basic residues" evidence="1">
    <location>
        <begin position="186"/>
        <end position="206"/>
    </location>
</feature>
<sequence length="216" mass="23236">VDSRPRGRSWAGCDRPSRDGTAGGDHPGLRRAADQPGDRPQRGALVAGPAPLRRGDGRGVRAGWERHPVGGVQHLRRPRGGRPGLRGPVREPHRGGTGRHHAGGDRPAGMGPPRDRNGGSRPASSPHVPPLLHRPERRCLLAARPARRRGGLPARVGHDGHRAGGGLARRSHARQDHTPGGWNHQGRPRCGHRGVRRMVPRRTRHSRAGDEARAGL</sequence>
<name>A0A6J4UWX1_9BACT</name>
<feature type="compositionally biased region" description="Basic and acidic residues" evidence="1">
    <location>
        <begin position="207"/>
        <end position="216"/>
    </location>
</feature>
<dbReference type="EMBL" id="CADCWH010000285">
    <property type="protein sequence ID" value="CAA9562722.1"/>
    <property type="molecule type" value="Genomic_DNA"/>
</dbReference>
<feature type="compositionally biased region" description="Basic and acidic residues" evidence="1">
    <location>
        <begin position="27"/>
        <end position="41"/>
    </location>
</feature>
<evidence type="ECO:0000313" key="2">
    <source>
        <dbReference type="EMBL" id="CAA9562722.1"/>
    </source>
</evidence>
<feature type="region of interest" description="Disordered" evidence="1">
    <location>
        <begin position="150"/>
        <end position="216"/>
    </location>
</feature>
<dbReference type="GO" id="GO:0050263">
    <property type="term" value="F:ribosylpyrimidine nucleosidase activity"/>
    <property type="evidence" value="ECO:0007669"/>
    <property type="project" value="UniProtKB-EC"/>
</dbReference>
<dbReference type="AlphaFoldDB" id="A0A6J4UWX1"/>
<proteinExistence type="predicted"/>
<feature type="compositionally biased region" description="Basic and acidic residues" evidence="1">
    <location>
        <begin position="53"/>
        <end position="68"/>
    </location>
</feature>
<keyword evidence="2" id="KW-0326">Glycosidase</keyword>
<gene>
    <name evidence="2" type="ORF">AVDCRST_MAG70-1790</name>
</gene>
<evidence type="ECO:0000256" key="1">
    <source>
        <dbReference type="SAM" id="MobiDB-lite"/>
    </source>
</evidence>
<feature type="non-terminal residue" evidence="2">
    <location>
        <position position="216"/>
    </location>
</feature>
<protein>
    <submittedName>
        <fullName evidence="2">Pyrimidine-specific ribonucleoside hydrolase RihB</fullName>
        <ecNumber evidence="2">3.2.2.8</ecNumber>
    </submittedName>
</protein>